<keyword evidence="5" id="KW-1185">Reference proteome</keyword>
<dbReference type="Proteomes" id="UP000240493">
    <property type="component" value="Unassembled WGS sequence"/>
</dbReference>
<protein>
    <recommendedName>
        <fullName evidence="3">C2H2-type domain-containing protein</fullName>
    </recommendedName>
</protein>
<name>A0A2T3Z2H3_TRIA4</name>
<dbReference type="SUPFAM" id="SSF57667">
    <property type="entry name" value="beta-beta-alpha zinc fingers"/>
    <property type="match status" value="1"/>
</dbReference>
<dbReference type="SMART" id="SM00355">
    <property type="entry name" value="ZnF_C2H2"/>
    <property type="match status" value="6"/>
</dbReference>
<gene>
    <name evidence="4" type="ORF">M441DRAFT_71358</name>
</gene>
<feature type="compositionally biased region" description="Basic and acidic residues" evidence="2">
    <location>
        <begin position="510"/>
        <end position="519"/>
    </location>
</feature>
<dbReference type="InterPro" id="IPR013087">
    <property type="entry name" value="Znf_C2H2_type"/>
</dbReference>
<evidence type="ECO:0000259" key="3">
    <source>
        <dbReference type="PROSITE" id="PS50157"/>
    </source>
</evidence>
<dbReference type="PROSITE" id="PS00028">
    <property type="entry name" value="ZINC_FINGER_C2H2_1"/>
    <property type="match status" value="4"/>
</dbReference>
<feature type="compositionally biased region" description="Polar residues" evidence="2">
    <location>
        <begin position="488"/>
        <end position="506"/>
    </location>
</feature>
<evidence type="ECO:0000313" key="5">
    <source>
        <dbReference type="Proteomes" id="UP000240493"/>
    </source>
</evidence>
<dbReference type="InterPro" id="IPR036236">
    <property type="entry name" value="Znf_C2H2_sf"/>
</dbReference>
<keyword evidence="1" id="KW-0479">Metal-binding</keyword>
<sequence length="839" mass="93875">MSPSRGENPQVPEPYSMFYEFYSGSDDPWFPASVIQPAQSLNPSRSSTYAYNTGSRFQDFRSPPVPSDCDTALDSGYGGSRTTYSAIESVTSVNENDRYTEAVLLDTQTAEQLIGIGDLNLTSTVPMYKTPVMASRQSANAKLHHCNVCGANVKTKSELKKHNHRHNKPYKCDYEKCPKAIQGFSTTNDLSRHKRTVHREHDNNGPIFICTHEPCILKKEKLWPRADNFRSHLTRAHNITLKADDDLRSYRYHPVPTKPHEFRDGRFITAGIRVGPIHSESPSALTPHAHLYTCRHSGCSQGKESGWPTADGLQAHLARIHGVDGDDNRHHRDQPDETELHALRGVGSSVADVDPESRPTQVQDSPDLRSSQLPTAALGQLQNESLKQNHLLLTTQCPRSGCDSQLARSNILDDLKLATALGPQSLASDAIARIPVRGESLEGSAAALPHDELAQENIDQEEGNPVEAADEVLDHHDSLALETMPLDLSSQSKDSAPQSGISGSQEADNDMDKVSRTSTKEPANSPNPAELLKSILSDKNGSLDVLSLLKAVPKDLLEKALKHEEQAQNESTAPNDQTERQSKIPFRCGKCHKPFSRACELRKHMKRHQKPYGCTYKTCHKMFGSKNDWKRHESSQHFQMESWNCDYPRCDKVLPRRELFKTHLQHDHNVEDSQIIENKLESCRLGRHCDPRFWCGFCDEFIEINEKVVNSWTKRCDHIDNHLFGKEGLPKKTMADWCYLEDKLAEGDSDSGKKPKAVAASSGAVKKRKAADNLDMRSAKRLNVIWICCACNHPENYQISSQCMEIPCGHKRCDNCKMEQIPDFGHETDLMSQGGGELD</sequence>
<dbReference type="STRING" id="1042311.A0A2T3Z2H3"/>
<dbReference type="PANTHER" id="PTHR35391:SF3">
    <property type="entry name" value="FINGER DOMAIN PROTEIN, PUTATIVE (AFU_ORTHOLOGUE AFUA_8G04300)-RELATED"/>
    <property type="match status" value="1"/>
</dbReference>
<proteinExistence type="predicted"/>
<dbReference type="Gene3D" id="3.30.160.60">
    <property type="entry name" value="Classic Zinc Finger"/>
    <property type="match status" value="2"/>
</dbReference>
<dbReference type="EMBL" id="KZ679265">
    <property type="protein sequence ID" value="PTB39018.1"/>
    <property type="molecule type" value="Genomic_DNA"/>
</dbReference>
<dbReference type="Pfam" id="PF00096">
    <property type="entry name" value="zf-C2H2"/>
    <property type="match status" value="1"/>
</dbReference>
<keyword evidence="1" id="KW-0863">Zinc-finger</keyword>
<feature type="region of interest" description="Disordered" evidence="2">
    <location>
        <begin position="348"/>
        <end position="370"/>
    </location>
</feature>
<dbReference type="PROSITE" id="PS50157">
    <property type="entry name" value="ZINC_FINGER_C2H2_2"/>
    <property type="match status" value="3"/>
</dbReference>
<accession>A0A2T3Z2H3</accession>
<dbReference type="OrthoDB" id="6077919at2759"/>
<feature type="domain" description="C2H2-type" evidence="3">
    <location>
        <begin position="144"/>
        <end position="171"/>
    </location>
</feature>
<feature type="compositionally biased region" description="Polar residues" evidence="2">
    <location>
        <begin position="358"/>
        <end position="370"/>
    </location>
</feature>
<feature type="domain" description="C2H2-type" evidence="3">
    <location>
        <begin position="586"/>
        <end position="613"/>
    </location>
</feature>
<evidence type="ECO:0000313" key="4">
    <source>
        <dbReference type="EMBL" id="PTB39018.1"/>
    </source>
</evidence>
<feature type="domain" description="C2H2-type" evidence="3">
    <location>
        <begin position="612"/>
        <end position="642"/>
    </location>
</feature>
<organism evidence="4 5">
    <name type="scientific">Trichoderma asperellum (strain ATCC 204424 / CBS 433.97 / NBRC 101777)</name>
    <dbReference type="NCBI Taxonomy" id="1042311"/>
    <lineage>
        <taxon>Eukaryota</taxon>
        <taxon>Fungi</taxon>
        <taxon>Dikarya</taxon>
        <taxon>Ascomycota</taxon>
        <taxon>Pezizomycotina</taxon>
        <taxon>Sordariomycetes</taxon>
        <taxon>Hypocreomycetidae</taxon>
        <taxon>Hypocreales</taxon>
        <taxon>Hypocreaceae</taxon>
        <taxon>Trichoderma</taxon>
    </lineage>
</organism>
<feature type="region of interest" description="Disordered" evidence="2">
    <location>
        <begin position="488"/>
        <end position="529"/>
    </location>
</feature>
<dbReference type="GO" id="GO:0008270">
    <property type="term" value="F:zinc ion binding"/>
    <property type="evidence" value="ECO:0007669"/>
    <property type="project" value="UniProtKB-KW"/>
</dbReference>
<reference evidence="4 5" key="1">
    <citation type="submission" date="2016-07" db="EMBL/GenBank/DDBJ databases">
        <title>Multiple horizontal gene transfer events from other fungi enriched the ability of initially mycotrophic Trichoderma (Ascomycota) to feed on dead plant biomass.</title>
        <authorList>
            <consortium name="DOE Joint Genome Institute"/>
            <person name="Aerts A."/>
            <person name="Atanasova L."/>
            <person name="Chenthamara K."/>
            <person name="Zhang J."/>
            <person name="Grujic M."/>
            <person name="Henrissat B."/>
            <person name="Kuo A."/>
            <person name="Salamov A."/>
            <person name="Lipzen A."/>
            <person name="Labutti K."/>
            <person name="Barry K."/>
            <person name="Miao Y."/>
            <person name="Rahimi M.J."/>
            <person name="Shen Q."/>
            <person name="Grigoriev I.V."/>
            <person name="Kubicek C.P."/>
            <person name="Druzhinina I.S."/>
        </authorList>
    </citation>
    <scope>NUCLEOTIDE SEQUENCE [LARGE SCALE GENOMIC DNA]</scope>
    <source>
        <strain evidence="4 5">CBS 433.97</strain>
    </source>
</reference>
<keyword evidence="1" id="KW-0862">Zinc</keyword>
<evidence type="ECO:0000256" key="2">
    <source>
        <dbReference type="SAM" id="MobiDB-lite"/>
    </source>
</evidence>
<dbReference type="PANTHER" id="PTHR35391">
    <property type="entry name" value="C2H2-TYPE DOMAIN-CONTAINING PROTEIN-RELATED"/>
    <property type="match status" value="1"/>
</dbReference>
<evidence type="ECO:0000256" key="1">
    <source>
        <dbReference type="PROSITE-ProRule" id="PRU00042"/>
    </source>
</evidence>
<dbReference type="AlphaFoldDB" id="A0A2T3Z2H3"/>